<accession>A0A0S4JH50</accession>
<protein>
    <submittedName>
        <fullName evidence="1">Uncharacterized protein</fullName>
    </submittedName>
</protein>
<sequence>MLKMEPGSVLIANNLLLRSCMPTMDGVIDASTSWASPAQLGDPANRGLVDLCPLLYMVQFMPDGATFDGARYSTYRFLSLPGDMFMSFPLSYALEREFPIVHNELDVE</sequence>
<evidence type="ECO:0000313" key="1">
    <source>
        <dbReference type="EMBL" id="CUG88778.1"/>
    </source>
</evidence>
<dbReference type="EMBL" id="CYKH01001671">
    <property type="protein sequence ID" value="CUG88778.1"/>
    <property type="molecule type" value="Genomic_DNA"/>
</dbReference>
<dbReference type="AlphaFoldDB" id="A0A0S4JH50"/>
<evidence type="ECO:0000313" key="2">
    <source>
        <dbReference type="Proteomes" id="UP000051952"/>
    </source>
</evidence>
<name>A0A0S4JH50_BODSA</name>
<keyword evidence="2" id="KW-1185">Reference proteome</keyword>
<organism evidence="1 2">
    <name type="scientific">Bodo saltans</name>
    <name type="common">Flagellated protozoan</name>
    <dbReference type="NCBI Taxonomy" id="75058"/>
    <lineage>
        <taxon>Eukaryota</taxon>
        <taxon>Discoba</taxon>
        <taxon>Euglenozoa</taxon>
        <taxon>Kinetoplastea</taxon>
        <taxon>Metakinetoplastina</taxon>
        <taxon>Eubodonida</taxon>
        <taxon>Bodonidae</taxon>
        <taxon>Bodo</taxon>
    </lineage>
</organism>
<dbReference type="VEuPathDB" id="TriTrypDB:BSAL_17240"/>
<gene>
    <name evidence="1" type="ORF">BSAL_17240</name>
</gene>
<reference evidence="2" key="1">
    <citation type="submission" date="2015-09" db="EMBL/GenBank/DDBJ databases">
        <authorList>
            <consortium name="Pathogen Informatics"/>
        </authorList>
    </citation>
    <scope>NUCLEOTIDE SEQUENCE [LARGE SCALE GENOMIC DNA]</scope>
    <source>
        <strain evidence="2">Lake Konstanz</strain>
    </source>
</reference>
<dbReference type="Proteomes" id="UP000051952">
    <property type="component" value="Unassembled WGS sequence"/>
</dbReference>
<proteinExistence type="predicted"/>